<proteinExistence type="predicted"/>
<gene>
    <name evidence="2" type="ORF">GMOD_00008021</name>
</gene>
<keyword evidence="3" id="KW-1185">Reference proteome</keyword>
<name>A0A3M7MG96_9PLEO</name>
<feature type="region of interest" description="Disordered" evidence="1">
    <location>
        <begin position="245"/>
        <end position="280"/>
    </location>
</feature>
<sequence length="352" mass="40588">MPQFFDLPRELRDLIYVQVLTLSASLPTLKETRYPFKWYPLKQPPRGLTGYDCVMSFQEAPPTCASFLACNRQINVEMMQAIRREKQNGQLCALMDCIVNEQMLYFTWLAVPLVKTEEKDDVAKWMMMGCKGGSSTPMSKYMRSWVARLLYYAGTRHVPLLGSKVVSSLYSYQPFFTSIERFWINIRLFETSPSDADARGNSTSWAVCAALSHVFDTTGPRTTTARRVDFIQELVLNVVPQTHSLSNTEEAPRHDTNNNNNDSLFVPETETETEESKTPTEEIIRNELVDVWNKIWAADNLPTSDLRARHCRFLLEKIDRVRICVDGETFRTRELAAELERGRAAMRRIQMR</sequence>
<accession>A0A3M7MG96</accession>
<reference evidence="2 3" key="1">
    <citation type="journal article" date="2014" name="PLoS ONE">
        <title>De novo Genome Assembly of the Fungal Plant Pathogen Pyrenophora semeniperda.</title>
        <authorList>
            <person name="Soliai M.M."/>
            <person name="Meyer S.E."/>
            <person name="Udall J.A."/>
            <person name="Elzinga D.E."/>
            <person name="Hermansen R.A."/>
            <person name="Bodily P.M."/>
            <person name="Hart A.A."/>
            <person name="Coleman C.E."/>
        </authorList>
    </citation>
    <scope>NUCLEOTIDE SEQUENCE [LARGE SCALE GENOMIC DNA]</scope>
    <source>
        <strain evidence="2 3">CCB06</strain>
        <tissue evidence="2">Mycelium</tissue>
    </source>
</reference>
<evidence type="ECO:0000256" key="1">
    <source>
        <dbReference type="SAM" id="MobiDB-lite"/>
    </source>
</evidence>
<evidence type="ECO:0000313" key="3">
    <source>
        <dbReference type="Proteomes" id="UP000265663"/>
    </source>
</evidence>
<dbReference type="Proteomes" id="UP000265663">
    <property type="component" value="Unassembled WGS sequence"/>
</dbReference>
<evidence type="ECO:0000313" key="2">
    <source>
        <dbReference type="EMBL" id="RMZ73503.1"/>
    </source>
</evidence>
<dbReference type="EMBL" id="KE747840">
    <property type="protein sequence ID" value="RMZ73503.1"/>
    <property type="molecule type" value="Genomic_DNA"/>
</dbReference>
<dbReference type="AlphaFoldDB" id="A0A3M7MG96"/>
<dbReference type="OrthoDB" id="2823490at2759"/>
<protein>
    <submittedName>
        <fullName evidence="2">Uncharacterized protein</fullName>
    </submittedName>
</protein>
<organism evidence="2 3">
    <name type="scientific">Pyrenophora seminiperda CCB06</name>
    <dbReference type="NCBI Taxonomy" id="1302712"/>
    <lineage>
        <taxon>Eukaryota</taxon>
        <taxon>Fungi</taxon>
        <taxon>Dikarya</taxon>
        <taxon>Ascomycota</taxon>
        <taxon>Pezizomycotina</taxon>
        <taxon>Dothideomycetes</taxon>
        <taxon>Pleosporomycetidae</taxon>
        <taxon>Pleosporales</taxon>
        <taxon>Pleosporineae</taxon>
        <taxon>Pleosporaceae</taxon>
        <taxon>Pyrenophora</taxon>
    </lineage>
</organism>